<feature type="region of interest" description="Disordered" evidence="1">
    <location>
        <begin position="315"/>
        <end position="340"/>
    </location>
</feature>
<protein>
    <recommendedName>
        <fullName evidence="2">Outer membrane protein beta-barrel domain-containing protein</fullName>
    </recommendedName>
</protein>
<dbReference type="InterPro" id="IPR041700">
    <property type="entry name" value="OMP_b-brl_3"/>
</dbReference>
<proteinExistence type="predicted"/>
<dbReference type="EMBL" id="SNRY01000562">
    <property type="protein sequence ID" value="KAA6339123.1"/>
    <property type="molecule type" value="Genomic_DNA"/>
</dbReference>
<evidence type="ECO:0000256" key="1">
    <source>
        <dbReference type="SAM" id="MobiDB-lite"/>
    </source>
</evidence>
<name>A0A5J4S1F2_9ZZZZ</name>
<dbReference type="InterPro" id="IPR008969">
    <property type="entry name" value="CarboxyPept-like_regulatory"/>
</dbReference>
<comment type="caution">
    <text evidence="3">The sequence shown here is derived from an EMBL/GenBank/DDBJ whole genome shotgun (WGS) entry which is preliminary data.</text>
</comment>
<sequence length="973" mass="110168">MKYFNISLIKSFKNIRPILMMMALMCFAETGFSQGNQNSDNAINIKGVVFEKTDKNGKEVELPIPMTNIYLLNAGDSSVVKVATSNEEGYFLLKSIMPNNYLLSFSCLGYGKLYKRIVKDDFQQKKEIDLERIQMEESSIEMEEITITANLPEVVVKEDTLEYNPAAFHMPESSVVEDLLKRLPGLEVETDGKITVAGKEVRRVFVDGKEFFGNDPKMATKNITINVVDKVQVIDKKSDISLLTGVEDGEEETIINLTIKKGMKKGWMGNMSAGAGTTIDGSYGKEPRYSSNGMISRFLEEDQIALVFNSNNINNQGSTDQGNSVRSGMRGGGGEGNGITNSSTIGLNVVGIVSDKFKMGGNIRYNQSDVFADHGSFRKNLLIDSVSYRKRSDLDRNYSQNIAFDTKSEYTPDSLNAIVLSARMSYNHSNSHDVSEQSTLAGDRDSTRVNASEAETDVLSSGWAIGTELTWSHRFEKKGRRLNFTLAADWNLSNGTGTNISTSEFFLRPDRNKYLNQDLNTNSNTSAYNFRTSYIEPVGYNNTFQVSYNFRYNQTENIKRTYEYDPIADAYTILNPDYSKSLNNNFINQTIGLTFNSYRTNYSYTVGLNLVPSHTESTSFIQKGKADGNDSILHRVAGHDVINYSPQINFRYRFNSSTNLRFDYRGNTRQPSVSQLDPTSNNTNPLNIRTGNPELLPSFSNDISFRLNSNQRITQKALSANLNFAFTMNEIINFTEYEEETGVQHTMPINENGSWNSSADIMYSLPLDSAKRFKLSTTTRFSYNNRIGYTMVNKRSERNTSKTVGASENLGISYSKDWFYGQFRGSIRYTNTLNSLEGKADQASYNFSITYNTQLYLPSNWIFASDFNYRANRGLSSGYNKDELLWNASMSKLFMKQKQASLRLQWNDVLRQRLNVSRSINANYIEDSEYNALTSFFILSFTYRFTTMGKSRGRGESGERRQNRNNSENNFRK</sequence>
<dbReference type="SUPFAM" id="SSF49464">
    <property type="entry name" value="Carboxypeptidase regulatory domain-like"/>
    <property type="match status" value="1"/>
</dbReference>
<evidence type="ECO:0000313" key="3">
    <source>
        <dbReference type="EMBL" id="KAA6339123.1"/>
    </source>
</evidence>
<feature type="compositionally biased region" description="Low complexity" evidence="1">
    <location>
        <begin position="964"/>
        <end position="973"/>
    </location>
</feature>
<dbReference type="AlphaFoldDB" id="A0A5J4S1F2"/>
<feature type="domain" description="Outer membrane protein beta-barrel" evidence="2">
    <location>
        <begin position="473"/>
        <end position="818"/>
    </location>
</feature>
<feature type="compositionally biased region" description="Basic and acidic residues" evidence="1">
    <location>
        <begin position="953"/>
        <end position="962"/>
    </location>
</feature>
<feature type="region of interest" description="Disordered" evidence="1">
    <location>
        <begin position="950"/>
        <end position="973"/>
    </location>
</feature>
<gene>
    <name evidence="3" type="ORF">EZS27_012917</name>
</gene>
<dbReference type="Pfam" id="PF14905">
    <property type="entry name" value="OMP_b-brl_3"/>
    <property type="match status" value="1"/>
</dbReference>
<dbReference type="SUPFAM" id="SSF56935">
    <property type="entry name" value="Porins"/>
    <property type="match status" value="1"/>
</dbReference>
<organism evidence="3">
    <name type="scientific">termite gut metagenome</name>
    <dbReference type="NCBI Taxonomy" id="433724"/>
    <lineage>
        <taxon>unclassified sequences</taxon>
        <taxon>metagenomes</taxon>
        <taxon>organismal metagenomes</taxon>
    </lineage>
</organism>
<reference evidence="3" key="1">
    <citation type="submission" date="2019-03" db="EMBL/GenBank/DDBJ databases">
        <title>Single cell metagenomics reveals metabolic interactions within the superorganism composed of flagellate Streblomastix strix and complex community of Bacteroidetes bacteria on its surface.</title>
        <authorList>
            <person name="Treitli S.C."/>
            <person name="Kolisko M."/>
            <person name="Husnik F."/>
            <person name="Keeling P."/>
            <person name="Hampl V."/>
        </authorList>
    </citation>
    <scope>NUCLEOTIDE SEQUENCE</scope>
    <source>
        <strain evidence="3">STM</strain>
    </source>
</reference>
<accession>A0A5J4S1F2</accession>
<evidence type="ECO:0000259" key="2">
    <source>
        <dbReference type="Pfam" id="PF14905"/>
    </source>
</evidence>